<evidence type="ECO:0000256" key="3">
    <source>
        <dbReference type="ARBA" id="ARBA00023163"/>
    </source>
</evidence>
<keyword evidence="3" id="KW-0804">Transcription</keyword>
<comment type="caution">
    <text evidence="5">The sequence shown here is derived from an EMBL/GenBank/DDBJ whole genome shotgun (WGS) entry which is preliminary data.</text>
</comment>
<evidence type="ECO:0000256" key="1">
    <source>
        <dbReference type="ARBA" id="ARBA00023015"/>
    </source>
</evidence>
<evidence type="ECO:0000256" key="2">
    <source>
        <dbReference type="ARBA" id="ARBA00023125"/>
    </source>
</evidence>
<dbReference type="InterPro" id="IPR036388">
    <property type="entry name" value="WH-like_DNA-bd_sf"/>
</dbReference>
<evidence type="ECO:0000313" key="5">
    <source>
        <dbReference type="EMBL" id="GIF74140.1"/>
    </source>
</evidence>
<dbReference type="PANTHER" id="PTHR33204:SF18">
    <property type="entry name" value="TRANSCRIPTIONAL REGULATORY PROTEIN"/>
    <property type="match status" value="1"/>
</dbReference>
<name>A0ABQ4CS77_9ACTN</name>
<dbReference type="InterPro" id="IPR036390">
    <property type="entry name" value="WH_DNA-bd_sf"/>
</dbReference>
<sequence>MKSMLQRVHRAVERTWGPEILELLLTGPLRYTDLFNRLYGAAEKPVHSRTFQHTLKALIEQGLIEHRTAQVPKQYALTASGRRLTLALKQIEGWDQEHPVNRQDSHGQWQT</sequence>
<reference evidence="5 6" key="1">
    <citation type="submission" date="2021-01" db="EMBL/GenBank/DDBJ databases">
        <title>Whole genome shotgun sequence of Asanoa siamensis NBRC 107932.</title>
        <authorList>
            <person name="Komaki H."/>
            <person name="Tamura T."/>
        </authorList>
    </citation>
    <scope>NUCLEOTIDE SEQUENCE [LARGE SCALE GENOMIC DNA]</scope>
    <source>
        <strain evidence="5 6">NBRC 107932</strain>
    </source>
</reference>
<accession>A0ABQ4CS77</accession>
<feature type="domain" description="HTH hxlR-type" evidence="4">
    <location>
        <begin position="13"/>
        <end position="98"/>
    </location>
</feature>
<keyword evidence="6" id="KW-1185">Reference proteome</keyword>
<organism evidence="5 6">
    <name type="scientific">Asanoa siamensis</name>
    <dbReference type="NCBI Taxonomy" id="926357"/>
    <lineage>
        <taxon>Bacteria</taxon>
        <taxon>Bacillati</taxon>
        <taxon>Actinomycetota</taxon>
        <taxon>Actinomycetes</taxon>
        <taxon>Micromonosporales</taxon>
        <taxon>Micromonosporaceae</taxon>
        <taxon>Asanoa</taxon>
    </lineage>
</organism>
<protein>
    <recommendedName>
        <fullName evidence="4">HTH hxlR-type domain-containing protein</fullName>
    </recommendedName>
</protein>
<evidence type="ECO:0000313" key="6">
    <source>
        <dbReference type="Proteomes" id="UP000604117"/>
    </source>
</evidence>
<dbReference type="EMBL" id="BONE01000027">
    <property type="protein sequence ID" value="GIF74140.1"/>
    <property type="molecule type" value="Genomic_DNA"/>
</dbReference>
<dbReference type="Gene3D" id="1.10.10.10">
    <property type="entry name" value="Winged helix-like DNA-binding domain superfamily/Winged helix DNA-binding domain"/>
    <property type="match status" value="1"/>
</dbReference>
<dbReference type="InterPro" id="IPR002577">
    <property type="entry name" value="HTH_HxlR"/>
</dbReference>
<proteinExistence type="predicted"/>
<keyword evidence="1" id="KW-0805">Transcription regulation</keyword>
<keyword evidence="2" id="KW-0238">DNA-binding</keyword>
<dbReference type="PANTHER" id="PTHR33204">
    <property type="entry name" value="TRANSCRIPTIONAL REGULATOR, MARR FAMILY"/>
    <property type="match status" value="1"/>
</dbReference>
<dbReference type="Proteomes" id="UP000604117">
    <property type="component" value="Unassembled WGS sequence"/>
</dbReference>
<gene>
    <name evidence="5" type="ORF">Asi02nite_36580</name>
</gene>
<evidence type="ECO:0000259" key="4">
    <source>
        <dbReference type="Pfam" id="PF01638"/>
    </source>
</evidence>
<dbReference type="SUPFAM" id="SSF46785">
    <property type="entry name" value="Winged helix' DNA-binding domain"/>
    <property type="match status" value="1"/>
</dbReference>
<dbReference type="Pfam" id="PF01638">
    <property type="entry name" value="HxlR"/>
    <property type="match status" value="1"/>
</dbReference>